<evidence type="ECO:0000313" key="3">
    <source>
        <dbReference type="Proteomes" id="UP001054945"/>
    </source>
</evidence>
<proteinExistence type="predicted"/>
<name>A0AAV4XXX3_CAEEX</name>
<comment type="caution">
    <text evidence="2">The sequence shown here is derived from an EMBL/GenBank/DDBJ whole genome shotgun (WGS) entry which is preliminary data.</text>
</comment>
<dbReference type="Proteomes" id="UP001054945">
    <property type="component" value="Unassembled WGS sequence"/>
</dbReference>
<gene>
    <name evidence="2" type="ORF">CEXT_805231</name>
</gene>
<accession>A0AAV4XXX3</accession>
<keyword evidence="1" id="KW-0812">Transmembrane</keyword>
<dbReference type="AlphaFoldDB" id="A0AAV4XXX3"/>
<keyword evidence="1" id="KW-0472">Membrane</keyword>
<sequence length="99" mass="11297">MPGDECHLIMGPFRKATLRGCYWKLSAFHRLQRIYKSLREVIGDPIRPSLTLLASEKSSFLSHMMSTSILLFLLYFVLFTPLLVAFLASITLQSTCPMK</sequence>
<feature type="transmembrane region" description="Helical" evidence="1">
    <location>
        <begin position="69"/>
        <end position="92"/>
    </location>
</feature>
<keyword evidence="3" id="KW-1185">Reference proteome</keyword>
<evidence type="ECO:0000313" key="2">
    <source>
        <dbReference type="EMBL" id="GIY99609.1"/>
    </source>
</evidence>
<keyword evidence="1" id="KW-1133">Transmembrane helix</keyword>
<evidence type="ECO:0000256" key="1">
    <source>
        <dbReference type="SAM" id="Phobius"/>
    </source>
</evidence>
<protein>
    <submittedName>
        <fullName evidence="2">Uncharacterized protein</fullName>
    </submittedName>
</protein>
<reference evidence="2 3" key="1">
    <citation type="submission" date="2021-06" db="EMBL/GenBank/DDBJ databases">
        <title>Caerostris extrusa draft genome.</title>
        <authorList>
            <person name="Kono N."/>
            <person name="Arakawa K."/>
        </authorList>
    </citation>
    <scope>NUCLEOTIDE SEQUENCE [LARGE SCALE GENOMIC DNA]</scope>
</reference>
<dbReference type="EMBL" id="BPLR01001069">
    <property type="protein sequence ID" value="GIY99609.1"/>
    <property type="molecule type" value="Genomic_DNA"/>
</dbReference>
<organism evidence="2 3">
    <name type="scientific">Caerostris extrusa</name>
    <name type="common">Bark spider</name>
    <name type="synonym">Caerostris bankana</name>
    <dbReference type="NCBI Taxonomy" id="172846"/>
    <lineage>
        <taxon>Eukaryota</taxon>
        <taxon>Metazoa</taxon>
        <taxon>Ecdysozoa</taxon>
        <taxon>Arthropoda</taxon>
        <taxon>Chelicerata</taxon>
        <taxon>Arachnida</taxon>
        <taxon>Araneae</taxon>
        <taxon>Araneomorphae</taxon>
        <taxon>Entelegynae</taxon>
        <taxon>Araneoidea</taxon>
        <taxon>Araneidae</taxon>
        <taxon>Caerostris</taxon>
    </lineage>
</organism>